<name>A0A1U9ZY62_9ACTN</name>
<keyword evidence="1" id="KW-1133">Transmembrane helix</keyword>
<reference evidence="3" key="1">
    <citation type="journal article" date="2017" name="Med. Chem. Commun.">
        <title>Nonomuraea sp. ATCC 55076 harbours the largest actinomycete chromosome to date and the kistamicin biosynthetic gene cluster.</title>
        <authorList>
            <person name="Nazari B."/>
            <person name="Forneris C.C."/>
            <person name="Gibson M.I."/>
            <person name="Moon K."/>
            <person name="Schramma K.R."/>
            <person name="Seyedsayamdost M.R."/>
        </authorList>
    </citation>
    <scope>NUCLEOTIDE SEQUENCE [LARGE SCALE GENOMIC DNA]</scope>
    <source>
        <strain evidence="3">ATCC 55076</strain>
    </source>
</reference>
<organism evidence="2 3">
    <name type="scientific">[Actinomadura] parvosata subsp. kistnae</name>
    <dbReference type="NCBI Taxonomy" id="1909395"/>
    <lineage>
        <taxon>Bacteria</taxon>
        <taxon>Bacillati</taxon>
        <taxon>Actinomycetota</taxon>
        <taxon>Actinomycetes</taxon>
        <taxon>Streptosporangiales</taxon>
        <taxon>Streptosporangiaceae</taxon>
        <taxon>Nonomuraea</taxon>
    </lineage>
</organism>
<sequence>MTQRLLILAGLLLALAFLPLLAGGLLTPDTARAHVFDLRHATETTPAELGKRMNARNLGDRDLIVVVDTSPDCHAQLGRLCDEVDTRREVIRVDPQQADRLLRTLFAYPDLDKEPDAVRTVEMERDFRSGVAFTVALLLLPVALIYAVRLALRRREAATDHPGAQYAAAAVRRLRAQSPELPNPGYKHPAETPPAQVLDECRTLERPAPGTLQAVAARQADGGTATVRTRFGPDGGYVELDDAIVWARLAGAASDGVHRGQTVRVVGLDTDGEALRVLPGSPTRERPANERCDP</sequence>
<dbReference type="Proteomes" id="UP000190797">
    <property type="component" value="Chromosome"/>
</dbReference>
<keyword evidence="1" id="KW-0472">Membrane</keyword>
<dbReference type="STRING" id="1909395.BKM31_16625"/>
<accession>A0A1U9ZY62</accession>
<evidence type="ECO:0000313" key="3">
    <source>
        <dbReference type="Proteomes" id="UP000190797"/>
    </source>
</evidence>
<dbReference type="EMBL" id="CP017717">
    <property type="protein sequence ID" value="AQZ62867.1"/>
    <property type="molecule type" value="Genomic_DNA"/>
</dbReference>
<protein>
    <submittedName>
        <fullName evidence="2">Uncharacterized protein</fullName>
    </submittedName>
</protein>
<evidence type="ECO:0000256" key="1">
    <source>
        <dbReference type="SAM" id="Phobius"/>
    </source>
</evidence>
<dbReference type="KEGG" id="noa:BKM31_16625"/>
<dbReference type="RefSeq" id="WP_080039055.1">
    <property type="nucleotide sequence ID" value="NZ_CP017717.1"/>
</dbReference>
<keyword evidence="1" id="KW-0812">Transmembrane</keyword>
<keyword evidence="3" id="KW-1185">Reference proteome</keyword>
<dbReference type="AlphaFoldDB" id="A0A1U9ZY62"/>
<evidence type="ECO:0000313" key="2">
    <source>
        <dbReference type="EMBL" id="AQZ62867.1"/>
    </source>
</evidence>
<gene>
    <name evidence="2" type="ORF">BKM31_16625</name>
</gene>
<proteinExistence type="predicted"/>
<feature type="transmembrane region" description="Helical" evidence="1">
    <location>
        <begin position="131"/>
        <end position="152"/>
    </location>
</feature>